<dbReference type="EMBL" id="GGEC01078671">
    <property type="protein sequence ID" value="MBX59155.1"/>
    <property type="molecule type" value="Transcribed_RNA"/>
</dbReference>
<accession>A0A2P2PWT1</accession>
<sequence>MHLPFTLFNYHAGCSTNGGGARCTCMQPKGYILFSLGLPLTQQPWLGPSSSSSISTSF</sequence>
<name>A0A2P2PWT1_RHIMU</name>
<organism evidence="1">
    <name type="scientific">Rhizophora mucronata</name>
    <name type="common">Asiatic mangrove</name>
    <dbReference type="NCBI Taxonomy" id="61149"/>
    <lineage>
        <taxon>Eukaryota</taxon>
        <taxon>Viridiplantae</taxon>
        <taxon>Streptophyta</taxon>
        <taxon>Embryophyta</taxon>
        <taxon>Tracheophyta</taxon>
        <taxon>Spermatophyta</taxon>
        <taxon>Magnoliopsida</taxon>
        <taxon>eudicotyledons</taxon>
        <taxon>Gunneridae</taxon>
        <taxon>Pentapetalae</taxon>
        <taxon>rosids</taxon>
        <taxon>fabids</taxon>
        <taxon>Malpighiales</taxon>
        <taxon>Rhizophoraceae</taxon>
        <taxon>Rhizophora</taxon>
    </lineage>
</organism>
<dbReference type="AlphaFoldDB" id="A0A2P2PWT1"/>
<protein>
    <submittedName>
        <fullName evidence="1">Uncharacterized protein</fullName>
    </submittedName>
</protein>
<proteinExistence type="predicted"/>
<evidence type="ECO:0000313" key="1">
    <source>
        <dbReference type="EMBL" id="MBX59155.1"/>
    </source>
</evidence>
<reference evidence="1" key="1">
    <citation type="submission" date="2018-02" db="EMBL/GenBank/DDBJ databases">
        <title>Rhizophora mucronata_Transcriptome.</title>
        <authorList>
            <person name="Meera S.P."/>
            <person name="Sreeshan A."/>
            <person name="Augustine A."/>
        </authorList>
    </citation>
    <scope>NUCLEOTIDE SEQUENCE</scope>
    <source>
        <tissue evidence="1">Leaf</tissue>
    </source>
</reference>